<organism evidence="6 7">
    <name type="scientific">Microbacterium amylolyticum</name>
    <dbReference type="NCBI Taxonomy" id="936337"/>
    <lineage>
        <taxon>Bacteria</taxon>
        <taxon>Bacillati</taxon>
        <taxon>Actinomycetota</taxon>
        <taxon>Actinomycetes</taxon>
        <taxon>Micrococcales</taxon>
        <taxon>Microbacteriaceae</taxon>
        <taxon>Microbacterium</taxon>
    </lineage>
</organism>
<dbReference type="Gene3D" id="3.40.50.2300">
    <property type="match status" value="2"/>
</dbReference>
<evidence type="ECO:0000313" key="6">
    <source>
        <dbReference type="EMBL" id="MBP2437405.1"/>
    </source>
</evidence>
<dbReference type="InterPro" id="IPR028081">
    <property type="entry name" value="Leu-bd"/>
</dbReference>
<comment type="similarity">
    <text evidence="1">Belongs to the leucine-binding protein family.</text>
</comment>
<dbReference type="SUPFAM" id="SSF53822">
    <property type="entry name" value="Periplasmic binding protein-like I"/>
    <property type="match status" value="1"/>
</dbReference>
<feature type="region of interest" description="Disordered" evidence="3">
    <location>
        <begin position="27"/>
        <end position="57"/>
    </location>
</feature>
<dbReference type="PROSITE" id="PS51257">
    <property type="entry name" value="PROKAR_LIPOPROTEIN"/>
    <property type="match status" value="1"/>
</dbReference>
<comment type="caution">
    <text evidence="6">The sequence shown here is derived from an EMBL/GenBank/DDBJ whole genome shotgun (WGS) entry which is preliminary data.</text>
</comment>
<keyword evidence="7" id="KW-1185">Reference proteome</keyword>
<feature type="signal peptide" evidence="4">
    <location>
        <begin position="1"/>
        <end position="22"/>
    </location>
</feature>
<feature type="compositionally biased region" description="Low complexity" evidence="3">
    <location>
        <begin position="27"/>
        <end position="40"/>
    </location>
</feature>
<dbReference type="PANTHER" id="PTHR30483:SF6">
    <property type="entry name" value="PERIPLASMIC BINDING PROTEIN OF ABC TRANSPORTER FOR NATURAL AMINO ACIDS"/>
    <property type="match status" value="1"/>
</dbReference>
<gene>
    <name evidence="6" type="ORF">JOF34_001991</name>
</gene>
<name>A0ABS4ZJE8_9MICO</name>
<evidence type="ECO:0000256" key="4">
    <source>
        <dbReference type="SAM" id="SignalP"/>
    </source>
</evidence>
<dbReference type="Pfam" id="PF13458">
    <property type="entry name" value="Peripla_BP_6"/>
    <property type="match status" value="1"/>
</dbReference>
<protein>
    <submittedName>
        <fullName evidence="6">Branched-chain amino acid transport system substrate-binding protein</fullName>
    </submittedName>
</protein>
<keyword evidence="2 4" id="KW-0732">Signal</keyword>
<accession>A0ABS4ZJE8</accession>
<dbReference type="PANTHER" id="PTHR30483">
    <property type="entry name" value="LEUCINE-SPECIFIC-BINDING PROTEIN"/>
    <property type="match status" value="1"/>
</dbReference>
<evidence type="ECO:0000256" key="2">
    <source>
        <dbReference type="ARBA" id="ARBA00022729"/>
    </source>
</evidence>
<reference evidence="6 7" key="1">
    <citation type="submission" date="2021-03" db="EMBL/GenBank/DDBJ databases">
        <title>Sequencing the genomes of 1000 actinobacteria strains.</title>
        <authorList>
            <person name="Klenk H.-P."/>
        </authorList>
    </citation>
    <scope>NUCLEOTIDE SEQUENCE [LARGE SCALE GENOMIC DNA]</scope>
    <source>
        <strain evidence="6 7">DSM 24221</strain>
    </source>
</reference>
<dbReference type="InterPro" id="IPR051010">
    <property type="entry name" value="BCAA_transport"/>
</dbReference>
<proteinExistence type="inferred from homology"/>
<dbReference type="EMBL" id="JAGIOL010000001">
    <property type="protein sequence ID" value="MBP2437405.1"/>
    <property type="molecule type" value="Genomic_DNA"/>
</dbReference>
<evidence type="ECO:0000256" key="1">
    <source>
        <dbReference type="ARBA" id="ARBA00010062"/>
    </source>
</evidence>
<dbReference type="RefSeq" id="WP_165134059.1">
    <property type="nucleotide sequence ID" value="NZ_CP049253.1"/>
</dbReference>
<sequence>MVRSRKLASVAAVTGVAALVLAGCSTSDDAPATGDGTDTTADAEDDAADSFPELPAPKAFDPEEYTLTLGTALPQTGDLAFLGPPEEAGVAYAQHLINEYSAESGLTVDIEWGDSGDLTNRAFETEVPRLLNADVSAIIGAASSGVSLQFIDEVIGADTILFSPANTSDEFTSRADELYFRTAPSDVLQGAVHGNMIAGDGHQTLGLIVLNDSYGTGLARYVTEAFEGAGGEVVASPTFNAGDTTFNAQISEVLAEDPDAISIIAFDQTKTILPNLVDEGYPVEQMYLVDGNLADYSADFEDGLLTGMKGTYPGPTPQQVQDWVDALTAFLEDEGTDPLTDYTYGPESYDAVNLLALASLRMQSVDAHDIADALYEVSGGTGDGETCTTFADCADIIIGGGVANYNGISSNIAFDRVGDPTEGTINIYVYQDDNTYVPVS</sequence>
<feature type="domain" description="Leucine-binding protein" evidence="5">
    <location>
        <begin position="67"/>
        <end position="378"/>
    </location>
</feature>
<evidence type="ECO:0000313" key="7">
    <source>
        <dbReference type="Proteomes" id="UP001519362"/>
    </source>
</evidence>
<feature type="chain" id="PRO_5045640118" evidence="4">
    <location>
        <begin position="23"/>
        <end position="440"/>
    </location>
</feature>
<evidence type="ECO:0000256" key="3">
    <source>
        <dbReference type="SAM" id="MobiDB-lite"/>
    </source>
</evidence>
<evidence type="ECO:0000259" key="5">
    <source>
        <dbReference type="Pfam" id="PF13458"/>
    </source>
</evidence>
<dbReference type="InterPro" id="IPR028082">
    <property type="entry name" value="Peripla_BP_I"/>
</dbReference>
<dbReference type="Proteomes" id="UP001519362">
    <property type="component" value="Unassembled WGS sequence"/>
</dbReference>